<reference evidence="9 10" key="1">
    <citation type="submission" date="2023-03" db="EMBL/GenBank/DDBJ databases">
        <authorList>
            <person name="Shen W."/>
            <person name="Cai J."/>
        </authorList>
    </citation>
    <scope>NUCLEOTIDE SEQUENCE [LARGE SCALE GENOMIC DNA]</scope>
    <source>
        <strain evidence="9 10">D6-4</strain>
    </source>
</reference>
<keyword evidence="6 8" id="KW-1133">Transmembrane helix</keyword>
<feature type="transmembrane region" description="Helical" evidence="8">
    <location>
        <begin position="471"/>
        <end position="491"/>
    </location>
</feature>
<evidence type="ECO:0000256" key="7">
    <source>
        <dbReference type="ARBA" id="ARBA00023136"/>
    </source>
</evidence>
<keyword evidence="10" id="KW-1185">Reference proteome</keyword>
<evidence type="ECO:0000313" key="10">
    <source>
        <dbReference type="Proteomes" id="UP001252875"/>
    </source>
</evidence>
<evidence type="ECO:0000313" key="9">
    <source>
        <dbReference type="EMBL" id="MDT2599426.1"/>
    </source>
</evidence>
<dbReference type="RefSeq" id="WP_311822077.1">
    <property type="nucleotide sequence ID" value="NZ_JARPYF010000012.1"/>
</dbReference>
<name>A0ABU3EX36_9ENTE</name>
<feature type="transmembrane region" description="Helical" evidence="8">
    <location>
        <begin position="445"/>
        <end position="465"/>
    </location>
</feature>
<dbReference type="Pfam" id="PF02028">
    <property type="entry name" value="BCCT"/>
    <property type="match status" value="1"/>
</dbReference>
<feature type="transmembrane region" description="Helical" evidence="8">
    <location>
        <begin position="140"/>
        <end position="163"/>
    </location>
</feature>
<feature type="transmembrane region" description="Helical" evidence="8">
    <location>
        <begin position="264"/>
        <end position="288"/>
    </location>
</feature>
<feature type="transmembrane region" description="Helical" evidence="8">
    <location>
        <begin position="48"/>
        <end position="68"/>
    </location>
</feature>
<accession>A0ABU3EX36</accession>
<proteinExistence type="inferred from homology"/>
<dbReference type="PANTHER" id="PTHR30047:SF7">
    <property type="entry name" value="HIGH-AFFINITY CHOLINE TRANSPORT PROTEIN"/>
    <property type="match status" value="1"/>
</dbReference>
<keyword evidence="7 8" id="KW-0472">Membrane</keyword>
<evidence type="ECO:0000256" key="5">
    <source>
        <dbReference type="ARBA" id="ARBA00022692"/>
    </source>
</evidence>
<comment type="subcellular location">
    <subcellularLocation>
        <location evidence="1">Cell membrane</location>
        <topology evidence="1">Multi-pass membrane protein</topology>
    </subcellularLocation>
</comment>
<comment type="caution">
    <text evidence="9">The sequence shown here is derived from an EMBL/GenBank/DDBJ whole genome shotgun (WGS) entry which is preliminary data.</text>
</comment>
<dbReference type="EMBL" id="JARPYI010000002">
    <property type="protein sequence ID" value="MDT2599426.1"/>
    <property type="molecule type" value="Genomic_DNA"/>
</dbReference>
<feature type="transmembrane region" description="Helical" evidence="8">
    <location>
        <begin position="191"/>
        <end position="212"/>
    </location>
</feature>
<feature type="transmembrane region" description="Helical" evidence="8">
    <location>
        <begin position="12"/>
        <end position="28"/>
    </location>
</feature>
<feature type="transmembrane region" description="Helical" evidence="8">
    <location>
        <begin position="322"/>
        <end position="339"/>
    </location>
</feature>
<evidence type="ECO:0000256" key="2">
    <source>
        <dbReference type="ARBA" id="ARBA00005658"/>
    </source>
</evidence>
<evidence type="ECO:0000256" key="4">
    <source>
        <dbReference type="ARBA" id="ARBA00022475"/>
    </source>
</evidence>
<feature type="transmembrane region" description="Helical" evidence="8">
    <location>
        <begin position="348"/>
        <end position="373"/>
    </location>
</feature>
<evidence type="ECO:0000256" key="8">
    <source>
        <dbReference type="SAM" id="Phobius"/>
    </source>
</evidence>
<organism evidence="9 10">
    <name type="scientific">Enterococcus hulanensis</name>
    <dbReference type="NCBI Taxonomy" id="2559929"/>
    <lineage>
        <taxon>Bacteria</taxon>
        <taxon>Bacillati</taxon>
        <taxon>Bacillota</taxon>
        <taxon>Bacilli</taxon>
        <taxon>Lactobacillales</taxon>
        <taxon>Enterococcaceae</taxon>
        <taxon>Enterococcus</taxon>
    </lineage>
</organism>
<feature type="transmembrane region" description="Helical" evidence="8">
    <location>
        <begin position="88"/>
        <end position="108"/>
    </location>
</feature>
<evidence type="ECO:0000256" key="1">
    <source>
        <dbReference type="ARBA" id="ARBA00004651"/>
    </source>
</evidence>
<comment type="similarity">
    <text evidence="2">Belongs to the BCCT transporter (TC 2.A.15) family.</text>
</comment>
<gene>
    <name evidence="9" type="ORF">P7D85_06540</name>
</gene>
<feature type="transmembrane region" description="Helical" evidence="8">
    <location>
        <begin position="393"/>
        <end position="424"/>
    </location>
</feature>
<keyword evidence="5 8" id="KW-0812">Transmembrane</keyword>
<feature type="transmembrane region" description="Helical" evidence="8">
    <location>
        <begin position="232"/>
        <end position="252"/>
    </location>
</feature>
<evidence type="ECO:0000256" key="3">
    <source>
        <dbReference type="ARBA" id="ARBA00022448"/>
    </source>
</evidence>
<keyword evidence="3" id="KW-0813">Transport</keyword>
<keyword evidence="4" id="KW-1003">Cell membrane</keyword>
<protein>
    <submittedName>
        <fullName evidence="9">BCCT family transporter</fullName>
    </submittedName>
</protein>
<evidence type="ECO:0000256" key="6">
    <source>
        <dbReference type="ARBA" id="ARBA00022989"/>
    </source>
</evidence>
<dbReference type="Proteomes" id="UP001252875">
    <property type="component" value="Unassembled WGS sequence"/>
</dbReference>
<dbReference type="PANTHER" id="PTHR30047">
    <property type="entry name" value="HIGH-AFFINITY CHOLINE TRANSPORT PROTEIN-RELATED"/>
    <property type="match status" value="1"/>
</dbReference>
<sequence>MKKKEENSSMLFWSAVIFTGIFSIWAVVNPEGLTSTLWGWVNLYHANFSWFTMMMPLIILGICAYLAFSKFGKIKLGKTNEKPEFSTFSWLGMLFTAGIGVGLVNFGVAEPLVHYLKSVEGITSGADAVSAAESAMKYTMFIWGLPAWAIYTISGLVIGYFAYSKQAKFLPGTPIEEGFSDKKWGKPMGKITNVVAAGAASLTMAASIGLGVFQVKNAVSAVTGWNLDGMRFSIMILLGMFAIYTTASVLPVGKGMKVLGDINVVVAVSLLVFVFVLGNSPFLMSFIAQTLKNTFLGVIPTSLESFPFLDKQWSFDWPNTTLIWWISWTPFLGIFIARISKGRTIRQIVLAGVLVPTLFLVVWFSVFAGTGFLDTIIGDGSIIQYIQDYPDDVYLSFIMVLQQLPLFQVTGIIFIVLILVFLATSATSSMISLSIITSNGPENAPVGRTLIWSIITTMVAFANVATGTLDGVRAVAVIIGIPYIFLLFLSISGMIRQLRHDTANEDYLNYQQKLGKERS</sequence>
<dbReference type="InterPro" id="IPR000060">
    <property type="entry name" value="BCCT_transptr"/>
</dbReference>